<dbReference type="AlphaFoldDB" id="A0A2W2AYR1"/>
<dbReference type="RefSeq" id="WP_111257623.1">
    <property type="nucleotide sequence ID" value="NZ_POTW01000090.1"/>
</dbReference>
<evidence type="ECO:0000313" key="2">
    <source>
        <dbReference type="EMBL" id="PZF80381.1"/>
    </source>
</evidence>
<feature type="region of interest" description="Disordered" evidence="1">
    <location>
        <begin position="67"/>
        <end position="104"/>
    </location>
</feature>
<reference evidence="2 3" key="1">
    <citation type="submission" date="2018-01" db="EMBL/GenBank/DDBJ databases">
        <title>Draft genome sequence of Jiangella sp. GTF31.</title>
        <authorList>
            <person name="Sahin N."/>
            <person name="Ay H."/>
            <person name="Saygin H."/>
        </authorList>
    </citation>
    <scope>NUCLEOTIDE SEQUENCE [LARGE SCALE GENOMIC DNA]</scope>
    <source>
        <strain evidence="2 3">GTF31</strain>
    </source>
</reference>
<dbReference type="EMBL" id="POTW01000090">
    <property type="protein sequence ID" value="PZF80381.1"/>
    <property type="molecule type" value="Genomic_DNA"/>
</dbReference>
<keyword evidence="3" id="KW-1185">Reference proteome</keyword>
<sequence length="104" mass="11355">MSDHHMTPQAVAGVQLYTADEAAVLLRCKPSWLNEQARKRLVPFTLVGGSYRFSVAHLTQIIADHEHLPGDAMNQSAGPRASRPAPVDPPPLRARPPRSRPDSA</sequence>
<keyword evidence="2" id="KW-0238">DNA-binding</keyword>
<dbReference type="GO" id="GO:0003677">
    <property type="term" value="F:DNA binding"/>
    <property type="evidence" value="ECO:0007669"/>
    <property type="project" value="UniProtKB-KW"/>
</dbReference>
<gene>
    <name evidence="2" type="ORF">C1I92_26445</name>
</gene>
<protein>
    <submittedName>
        <fullName evidence="2">DNA-binding protein</fullName>
    </submittedName>
</protein>
<comment type="caution">
    <text evidence="2">The sequence shown here is derived from an EMBL/GenBank/DDBJ whole genome shotgun (WGS) entry which is preliminary data.</text>
</comment>
<dbReference type="Proteomes" id="UP000248764">
    <property type="component" value="Unassembled WGS sequence"/>
</dbReference>
<evidence type="ECO:0000313" key="3">
    <source>
        <dbReference type="Proteomes" id="UP000248764"/>
    </source>
</evidence>
<name>A0A2W2AYR1_9ACTN</name>
<organism evidence="2 3">
    <name type="scientific">Jiangella anatolica</name>
    <dbReference type="NCBI Taxonomy" id="2670374"/>
    <lineage>
        <taxon>Bacteria</taxon>
        <taxon>Bacillati</taxon>
        <taxon>Actinomycetota</taxon>
        <taxon>Actinomycetes</taxon>
        <taxon>Jiangellales</taxon>
        <taxon>Jiangellaceae</taxon>
        <taxon>Jiangella</taxon>
    </lineage>
</organism>
<proteinExistence type="predicted"/>
<accession>A0A2W2AYR1</accession>
<evidence type="ECO:0000256" key="1">
    <source>
        <dbReference type="SAM" id="MobiDB-lite"/>
    </source>
</evidence>